<keyword evidence="6" id="KW-0539">Nucleus</keyword>
<dbReference type="GO" id="GO:0006289">
    <property type="term" value="P:nucleotide-excision repair"/>
    <property type="evidence" value="ECO:0007669"/>
    <property type="project" value="InterPro"/>
</dbReference>
<evidence type="ECO:0000256" key="9">
    <source>
        <dbReference type="PROSITE-ProRule" id="PRU00175"/>
    </source>
</evidence>
<dbReference type="VEuPathDB" id="FungiDB:PV09_04560"/>
<keyword evidence="13" id="KW-1185">Reference proteome</keyword>
<keyword evidence="12" id="KW-0808">Transferase</keyword>
<name>A0A0D2ACQ5_9PEZI</name>
<dbReference type="InterPro" id="IPR015877">
    <property type="entry name" value="MAT1_centre"/>
</dbReference>
<dbReference type="PANTHER" id="PTHR12683:SF13">
    <property type="entry name" value="CDK-ACTIVATING KINASE ASSEMBLY FACTOR MAT1"/>
    <property type="match status" value="1"/>
</dbReference>
<keyword evidence="5" id="KW-0862">Zinc</keyword>
<keyword evidence="4 9" id="KW-0863">Zinc-finger</keyword>
<evidence type="ECO:0000256" key="7">
    <source>
        <dbReference type="ARBA" id="ARBA00029873"/>
    </source>
</evidence>
<dbReference type="NCBIfam" id="TIGR00570">
    <property type="entry name" value="cdk7"/>
    <property type="match status" value="1"/>
</dbReference>
<dbReference type="InterPro" id="IPR001841">
    <property type="entry name" value="Znf_RING"/>
</dbReference>
<evidence type="ECO:0000256" key="4">
    <source>
        <dbReference type="ARBA" id="ARBA00022771"/>
    </source>
</evidence>
<gene>
    <name evidence="12" type="ORF">PV09_04560</name>
</gene>
<keyword evidence="12" id="KW-0418">Kinase</keyword>
<evidence type="ECO:0000256" key="8">
    <source>
        <dbReference type="ARBA" id="ARBA00033277"/>
    </source>
</evidence>
<dbReference type="OrthoDB" id="5963at2759"/>
<dbReference type="Pfam" id="PF06391">
    <property type="entry name" value="MAT1"/>
    <property type="match status" value="1"/>
</dbReference>
<evidence type="ECO:0000259" key="11">
    <source>
        <dbReference type="PROSITE" id="PS50089"/>
    </source>
</evidence>
<dbReference type="Proteomes" id="UP000053259">
    <property type="component" value="Unassembled WGS sequence"/>
</dbReference>
<dbReference type="PANTHER" id="PTHR12683">
    <property type="entry name" value="CDK-ACTIVATING KINASE ASSEMBLY FACTOR MAT1"/>
    <property type="match status" value="1"/>
</dbReference>
<dbReference type="InterPro" id="IPR013083">
    <property type="entry name" value="Znf_RING/FYVE/PHD"/>
</dbReference>
<evidence type="ECO:0000256" key="3">
    <source>
        <dbReference type="ARBA" id="ARBA00022723"/>
    </source>
</evidence>
<dbReference type="Gene3D" id="3.30.40.10">
    <property type="entry name" value="Zinc/RING finger domain, C3HC4 (zinc finger)"/>
    <property type="match status" value="1"/>
</dbReference>
<evidence type="ECO:0000256" key="1">
    <source>
        <dbReference type="ARBA" id="ARBA00004123"/>
    </source>
</evidence>
<evidence type="ECO:0000256" key="10">
    <source>
        <dbReference type="SAM" id="Coils"/>
    </source>
</evidence>
<accession>A0A0D2ACQ5</accession>
<feature type="domain" description="RING-type" evidence="11">
    <location>
        <begin position="19"/>
        <end position="62"/>
    </location>
</feature>
<evidence type="ECO:0000256" key="2">
    <source>
        <dbReference type="ARBA" id="ARBA00022257"/>
    </source>
</evidence>
<dbReference type="RefSeq" id="XP_016214124.1">
    <property type="nucleotide sequence ID" value="XM_016357922.1"/>
</dbReference>
<dbReference type="InterPro" id="IPR017907">
    <property type="entry name" value="Znf_RING_CS"/>
</dbReference>
<evidence type="ECO:0000256" key="6">
    <source>
        <dbReference type="ARBA" id="ARBA00023242"/>
    </source>
</evidence>
<dbReference type="Pfam" id="PF17121">
    <property type="entry name" value="zf-C3HC4_5"/>
    <property type="match status" value="1"/>
</dbReference>
<reference evidence="12 13" key="1">
    <citation type="submission" date="2015-01" db="EMBL/GenBank/DDBJ databases">
        <title>The Genome Sequence of Ochroconis gallopava CBS43764.</title>
        <authorList>
            <consortium name="The Broad Institute Genomics Platform"/>
            <person name="Cuomo C."/>
            <person name="de Hoog S."/>
            <person name="Gorbushina A."/>
            <person name="Stielow B."/>
            <person name="Teixiera M."/>
            <person name="Abouelleil A."/>
            <person name="Chapman S.B."/>
            <person name="Priest M."/>
            <person name="Young S.K."/>
            <person name="Wortman J."/>
            <person name="Nusbaum C."/>
            <person name="Birren B."/>
        </authorList>
    </citation>
    <scope>NUCLEOTIDE SEQUENCE [LARGE SCALE GENOMIC DNA]</scope>
    <source>
        <strain evidence="12 13">CBS 43764</strain>
    </source>
</reference>
<dbReference type="InterPro" id="IPR004575">
    <property type="entry name" value="MAT1/Tfb3"/>
</dbReference>
<keyword evidence="3" id="KW-0479">Metal-binding</keyword>
<dbReference type="SUPFAM" id="SSF57850">
    <property type="entry name" value="RING/U-box"/>
    <property type="match status" value="1"/>
</dbReference>
<dbReference type="GO" id="GO:0008270">
    <property type="term" value="F:zinc ion binding"/>
    <property type="evidence" value="ECO:0007669"/>
    <property type="project" value="UniProtKB-KW"/>
</dbReference>
<evidence type="ECO:0000313" key="12">
    <source>
        <dbReference type="EMBL" id="KIW04255.1"/>
    </source>
</evidence>
<dbReference type="GO" id="GO:0061575">
    <property type="term" value="F:cyclin-dependent protein serine/threonine kinase activator activity"/>
    <property type="evidence" value="ECO:0007669"/>
    <property type="project" value="InterPro"/>
</dbReference>
<feature type="coiled-coil region" evidence="10">
    <location>
        <begin position="138"/>
        <end position="240"/>
    </location>
</feature>
<proteinExistence type="predicted"/>
<sequence>MAPRAAHYGPDSGEKEEQCPVCHSTRYLNPHIKFLISTECYHMMCEGCVERLLSKGPGPCPVVGCKATIRRHRFRVPTFADLKLEKEVDIRREMAKTFNRREEDFESLRDYNDYLAEVEDMTFNLVNGIDVEETYRKIEEYRKAHLRAIEQNKELEEEGAKAFELAQKAEREAARLKRQAAIEEQERERKEQHEIEQDYLRKLQEGGDPEQLALERAERLQNAAKRRKEAMDALANSDKQSSLLKGLVKKNKKDDELPPIDPFGGAPHEDGYFTLCPDYPGDRTFSNFDRDAKFYAGGYEKQEWYRWALLDAFAGLGVSIQDEMASGGDMNVVVVPDPGTTVIT</sequence>
<dbReference type="AlphaFoldDB" id="A0A0D2ACQ5"/>
<dbReference type="EMBL" id="KN847541">
    <property type="protein sequence ID" value="KIW04255.1"/>
    <property type="molecule type" value="Genomic_DNA"/>
</dbReference>
<evidence type="ECO:0000256" key="5">
    <source>
        <dbReference type="ARBA" id="ARBA00022833"/>
    </source>
</evidence>
<dbReference type="STRING" id="253628.A0A0D2ACQ5"/>
<dbReference type="InParanoid" id="A0A0D2ACQ5"/>
<evidence type="ECO:0000313" key="13">
    <source>
        <dbReference type="Proteomes" id="UP000053259"/>
    </source>
</evidence>
<dbReference type="GO" id="GO:0006357">
    <property type="term" value="P:regulation of transcription by RNA polymerase II"/>
    <property type="evidence" value="ECO:0007669"/>
    <property type="project" value="TreeGrafter"/>
</dbReference>
<keyword evidence="10" id="KW-0175">Coiled coil</keyword>
<organism evidence="12 13">
    <name type="scientific">Verruconis gallopava</name>
    <dbReference type="NCBI Taxonomy" id="253628"/>
    <lineage>
        <taxon>Eukaryota</taxon>
        <taxon>Fungi</taxon>
        <taxon>Dikarya</taxon>
        <taxon>Ascomycota</taxon>
        <taxon>Pezizomycotina</taxon>
        <taxon>Dothideomycetes</taxon>
        <taxon>Pleosporomycetidae</taxon>
        <taxon>Venturiales</taxon>
        <taxon>Sympoventuriaceae</taxon>
        <taxon>Verruconis</taxon>
    </lineage>
</organism>
<dbReference type="GO" id="GO:0005675">
    <property type="term" value="C:transcription factor TFIIH holo complex"/>
    <property type="evidence" value="ECO:0007669"/>
    <property type="project" value="InterPro"/>
</dbReference>
<dbReference type="GeneID" id="27312533"/>
<dbReference type="PROSITE" id="PS00518">
    <property type="entry name" value="ZF_RING_1"/>
    <property type="match status" value="1"/>
</dbReference>
<dbReference type="FunCoup" id="A0A0D2ACQ5">
    <property type="interactions" value="514"/>
</dbReference>
<comment type="subcellular location">
    <subcellularLocation>
        <location evidence="1">Nucleus</location>
    </subcellularLocation>
</comment>
<dbReference type="HOGENOM" id="CLU_048466_1_0_1"/>
<dbReference type="PROSITE" id="PS50089">
    <property type="entry name" value="ZF_RING_2"/>
    <property type="match status" value="1"/>
</dbReference>
<dbReference type="GO" id="GO:0016301">
    <property type="term" value="F:kinase activity"/>
    <property type="evidence" value="ECO:0007669"/>
    <property type="project" value="UniProtKB-KW"/>
</dbReference>
<protein>
    <recommendedName>
        <fullName evidence="2">RNA polymerase II transcription factor B subunit 3</fullName>
    </recommendedName>
    <alternativeName>
        <fullName evidence="8">RNA polymerase II transcription factor B 38 kDa subunit</fullName>
    </alternativeName>
    <alternativeName>
        <fullName evidence="7">RNA polymerase II transcription factor B p38 subunit</fullName>
    </alternativeName>
</protein>